<keyword evidence="1" id="KW-0472">Membrane</keyword>
<evidence type="ECO:0000256" key="1">
    <source>
        <dbReference type="SAM" id="Phobius"/>
    </source>
</evidence>
<gene>
    <name evidence="2" type="ORF">ACFFGV_15370</name>
</gene>
<sequence>MNWRKIINKYQKVAVVFAILGAAFIAGGIGFKQYFEYSILVGWMCGLVSQLFPLGFALKDNDR</sequence>
<name>A0ABV6LRU0_9BACI</name>
<dbReference type="RefSeq" id="WP_377349567.1">
    <property type="nucleotide sequence ID" value="NZ_JBHLTP010000012.1"/>
</dbReference>
<comment type="caution">
    <text evidence="2">The sequence shown here is derived from an EMBL/GenBank/DDBJ whole genome shotgun (WGS) entry which is preliminary data.</text>
</comment>
<keyword evidence="1" id="KW-1133">Transmembrane helix</keyword>
<proteinExistence type="predicted"/>
<protein>
    <recommendedName>
        <fullName evidence="4">TMhelix containing protein</fullName>
    </recommendedName>
</protein>
<evidence type="ECO:0000313" key="2">
    <source>
        <dbReference type="EMBL" id="MFC0524958.1"/>
    </source>
</evidence>
<accession>A0ABV6LRU0</accession>
<feature type="transmembrane region" description="Helical" evidence="1">
    <location>
        <begin position="12"/>
        <end position="31"/>
    </location>
</feature>
<organism evidence="2 3">
    <name type="scientific">Pontibacillus salicampi</name>
    <dbReference type="NCBI Taxonomy" id="1449801"/>
    <lineage>
        <taxon>Bacteria</taxon>
        <taxon>Bacillati</taxon>
        <taxon>Bacillota</taxon>
        <taxon>Bacilli</taxon>
        <taxon>Bacillales</taxon>
        <taxon>Bacillaceae</taxon>
        <taxon>Pontibacillus</taxon>
    </lineage>
</organism>
<dbReference type="Proteomes" id="UP001589836">
    <property type="component" value="Unassembled WGS sequence"/>
</dbReference>
<evidence type="ECO:0000313" key="3">
    <source>
        <dbReference type="Proteomes" id="UP001589836"/>
    </source>
</evidence>
<evidence type="ECO:0008006" key="4">
    <source>
        <dbReference type="Google" id="ProtNLM"/>
    </source>
</evidence>
<reference evidence="2 3" key="1">
    <citation type="submission" date="2024-09" db="EMBL/GenBank/DDBJ databases">
        <authorList>
            <person name="Sun Q."/>
            <person name="Mori K."/>
        </authorList>
    </citation>
    <scope>NUCLEOTIDE SEQUENCE [LARGE SCALE GENOMIC DNA]</scope>
    <source>
        <strain evidence="2 3">NCAIM B.02529</strain>
    </source>
</reference>
<keyword evidence="1" id="KW-0812">Transmembrane</keyword>
<feature type="transmembrane region" description="Helical" evidence="1">
    <location>
        <begin position="37"/>
        <end position="58"/>
    </location>
</feature>
<keyword evidence="3" id="KW-1185">Reference proteome</keyword>
<dbReference type="EMBL" id="JBHLTP010000012">
    <property type="protein sequence ID" value="MFC0524958.1"/>
    <property type="molecule type" value="Genomic_DNA"/>
</dbReference>